<proteinExistence type="predicted"/>
<dbReference type="Proteomes" id="UP001501479">
    <property type="component" value="Unassembled WGS sequence"/>
</dbReference>
<evidence type="ECO:0000256" key="2">
    <source>
        <dbReference type="SAM" id="SignalP"/>
    </source>
</evidence>
<evidence type="ECO:0000256" key="1">
    <source>
        <dbReference type="ARBA" id="ARBA00022729"/>
    </source>
</evidence>
<protein>
    <submittedName>
        <fullName evidence="3">TRAP transporter substrate-binding protein</fullName>
    </submittedName>
</protein>
<dbReference type="InterPro" id="IPR038404">
    <property type="entry name" value="TRAP_DctP_sf"/>
</dbReference>
<evidence type="ECO:0000313" key="3">
    <source>
        <dbReference type="EMBL" id="GAA3703076.1"/>
    </source>
</evidence>
<gene>
    <name evidence="3" type="ORF">GCM10022421_07150</name>
</gene>
<dbReference type="NCBIfam" id="NF037995">
    <property type="entry name" value="TRAP_S1"/>
    <property type="match status" value="1"/>
</dbReference>
<dbReference type="InterPro" id="IPR018389">
    <property type="entry name" value="DctP_fam"/>
</dbReference>
<keyword evidence="4" id="KW-1185">Reference proteome</keyword>
<sequence>MECDNTRDYNMTRIWSSTRTKIAASLIAVAGMGATMEAMAADVTWRFTNLYSRGTAFGDVYQSFADKIEADSNGRMKINMLYAGEGVDTNGIIGATKSGLLDMAAPFQPMHAGEIPFGVVEVGLPGSSGTLEELNAQFYEKGWSEVLTEAYDRHGLVWLAPYFQPGVYVITKTKIESVEDFKGLKIRAPGAYGRFFRELGASPVNLAWGETYTSLATGVIDGTIGSNLIDHRDGNFAEVAKFMYPLPVSSAQALPVLVNKNSWNKLPDDLKQVVRDASKWHAAQQAEKSVLWEKEAVADMQKMGMIWSPEASEADQAQWQQAAEAVWAHYGETDQYSSRLVKLMK</sequence>
<dbReference type="EMBL" id="BAABDS010000009">
    <property type="protein sequence ID" value="GAA3703076.1"/>
    <property type="molecule type" value="Genomic_DNA"/>
</dbReference>
<feature type="chain" id="PRO_5045392904" evidence="2">
    <location>
        <begin position="41"/>
        <end position="345"/>
    </location>
</feature>
<dbReference type="PANTHER" id="PTHR33376">
    <property type="match status" value="1"/>
</dbReference>
<organism evidence="3 4">
    <name type="scientific">Oceanisphaera sediminis</name>
    <dbReference type="NCBI Taxonomy" id="981381"/>
    <lineage>
        <taxon>Bacteria</taxon>
        <taxon>Pseudomonadati</taxon>
        <taxon>Pseudomonadota</taxon>
        <taxon>Gammaproteobacteria</taxon>
        <taxon>Aeromonadales</taxon>
        <taxon>Aeromonadaceae</taxon>
        <taxon>Oceanisphaera</taxon>
    </lineage>
</organism>
<comment type="caution">
    <text evidence="3">The sequence shown here is derived from an EMBL/GenBank/DDBJ whole genome shotgun (WGS) entry which is preliminary data.</text>
</comment>
<keyword evidence="1 2" id="KW-0732">Signal</keyword>
<reference evidence="4" key="1">
    <citation type="journal article" date="2019" name="Int. J. Syst. Evol. Microbiol.">
        <title>The Global Catalogue of Microorganisms (GCM) 10K type strain sequencing project: providing services to taxonomists for standard genome sequencing and annotation.</title>
        <authorList>
            <consortium name="The Broad Institute Genomics Platform"/>
            <consortium name="The Broad Institute Genome Sequencing Center for Infectious Disease"/>
            <person name="Wu L."/>
            <person name="Ma J."/>
        </authorList>
    </citation>
    <scope>NUCLEOTIDE SEQUENCE [LARGE SCALE GENOMIC DNA]</scope>
    <source>
        <strain evidence="4">JCM 17329</strain>
    </source>
</reference>
<accession>A0ABP7DDZ1</accession>
<dbReference type="PANTHER" id="PTHR33376:SF5">
    <property type="entry name" value="EXTRACYTOPLASMIC SOLUTE RECEPTOR PROTEIN"/>
    <property type="match status" value="1"/>
</dbReference>
<dbReference type="Gene3D" id="3.40.190.170">
    <property type="entry name" value="Bacterial extracellular solute-binding protein, family 7"/>
    <property type="match status" value="1"/>
</dbReference>
<evidence type="ECO:0000313" key="4">
    <source>
        <dbReference type="Proteomes" id="UP001501479"/>
    </source>
</evidence>
<dbReference type="Pfam" id="PF03480">
    <property type="entry name" value="DctP"/>
    <property type="match status" value="1"/>
</dbReference>
<name>A0ABP7DDZ1_9GAMM</name>
<feature type="signal peptide" evidence="2">
    <location>
        <begin position="1"/>
        <end position="40"/>
    </location>
</feature>